<name>A0AAV7MIQ9_PLEWA</name>
<proteinExistence type="predicted"/>
<accession>A0AAV7MIQ9</accession>
<organism evidence="1 2">
    <name type="scientific">Pleurodeles waltl</name>
    <name type="common">Iberian ribbed newt</name>
    <dbReference type="NCBI Taxonomy" id="8319"/>
    <lineage>
        <taxon>Eukaryota</taxon>
        <taxon>Metazoa</taxon>
        <taxon>Chordata</taxon>
        <taxon>Craniata</taxon>
        <taxon>Vertebrata</taxon>
        <taxon>Euteleostomi</taxon>
        <taxon>Amphibia</taxon>
        <taxon>Batrachia</taxon>
        <taxon>Caudata</taxon>
        <taxon>Salamandroidea</taxon>
        <taxon>Salamandridae</taxon>
        <taxon>Pleurodelinae</taxon>
        <taxon>Pleurodeles</taxon>
    </lineage>
</organism>
<gene>
    <name evidence="1" type="ORF">NDU88_001077</name>
</gene>
<keyword evidence="2" id="KW-1185">Reference proteome</keyword>
<reference evidence="1" key="1">
    <citation type="journal article" date="2022" name="bioRxiv">
        <title>Sequencing and chromosome-scale assembly of the giantPleurodeles waltlgenome.</title>
        <authorList>
            <person name="Brown T."/>
            <person name="Elewa A."/>
            <person name="Iarovenko S."/>
            <person name="Subramanian E."/>
            <person name="Araus A.J."/>
            <person name="Petzold A."/>
            <person name="Susuki M."/>
            <person name="Suzuki K.-i.T."/>
            <person name="Hayashi T."/>
            <person name="Toyoda A."/>
            <person name="Oliveira C."/>
            <person name="Osipova E."/>
            <person name="Leigh N.D."/>
            <person name="Simon A."/>
            <person name="Yun M.H."/>
        </authorList>
    </citation>
    <scope>NUCLEOTIDE SEQUENCE</scope>
    <source>
        <strain evidence="1">20211129_DDA</strain>
        <tissue evidence="1">Liver</tissue>
    </source>
</reference>
<protein>
    <submittedName>
        <fullName evidence="1">Uncharacterized protein</fullName>
    </submittedName>
</protein>
<sequence length="138" mass="14870">MALFQCGLCRGRDWGGVGGPPLRRHPLFPAAHATGPLPWGLPGGEYLLPSLGLQVLGYQHHGRVPRPPLAPAAIQLALSHARHLRQQRRHRPPWLQRGRAPGAAAFAAPPRWARVSIVHCHSRPGGLLPGAAPEYAGF</sequence>
<dbReference type="Proteomes" id="UP001066276">
    <property type="component" value="Chromosome 9"/>
</dbReference>
<dbReference type="AlphaFoldDB" id="A0AAV7MIQ9"/>
<dbReference type="EMBL" id="JANPWB010000013">
    <property type="protein sequence ID" value="KAJ1103656.1"/>
    <property type="molecule type" value="Genomic_DNA"/>
</dbReference>
<evidence type="ECO:0000313" key="1">
    <source>
        <dbReference type="EMBL" id="KAJ1103656.1"/>
    </source>
</evidence>
<comment type="caution">
    <text evidence="1">The sequence shown here is derived from an EMBL/GenBank/DDBJ whole genome shotgun (WGS) entry which is preliminary data.</text>
</comment>
<evidence type="ECO:0000313" key="2">
    <source>
        <dbReference type="Proteomes" id="UP001066276"/>
    </source>
</evidence>